<dbReference type="AlphaFoldDB" id="A0AAW7PXD9"/>
<reference evidence="1" key="2">
    <citation type="journal article" date="2023" name="Microorganisms">
        <title>Genomic Characterization of Arcobacter butzleri Strains Isolated from Various Sources in Lithuania.</title>
        <authorList>
            <person name="Uljanovas D."/>
            <person name="Golz G."/>
            <person name="Fleischmann S."/>
            <person name="Kudirkiene E."/>
            <person name="Kasetiene N."/>
            <person name="Grineviciene A."/>
            <person name="Tamuleviciene E."/>
            <person name="Aksomaitiene J."/>
            <person name="Alter T."/>
            <person name="Malakauskas M."/>
        </authorList>
    </citation>
    <scope>NUCLEOTIDE SEQUENCE</scope>
    <source>
        <strain evidence="1">RCM69</strain>
    </source>
</reference>
<protein>
    <recommendedName>
        <fullName evidence="3">Lipoprotein</fullName>
    </recommendedName>
</protein>
<gene>
    <name evidence="1" type="ORF">O8C76_06430</name>
</gene>
<evidence type="ECO:0000313" key="1">
    <source>
        <dbReference type="EMBL" id="MDN5070665.1"/>
    </source>
</evidence>
<dbReference type="Proteomes" id="UP001170288">
    <property type="component" value="Unassembled WGS sequence"/>
</dbReference>
<evidence type="ECO:0008006" key="3">
    <source>
        <dbReference type="Google" id="ProtNLM"/>
    </source>
</evidence>
<comment type="caution">
    <text evidence="1">The sequence shown here is derived from an EMBL/GenBank/DDBJ whole genome shotgun (WGS) entry which is preliminary data.</text>
</comment>
<name>A0AAW7PXD9_9BACT</name>
<dbReference type="RefSeq" id="WP_301372344.1">
    <property type="nucleotide sequence ID" value="NZ_JAPZCX010000009.1"/>
</dbReference>
<sequence length="128" mass="14642">MSIILKKSLFIILLIGLTGCSLKSNDDLIELKPNLNTLTKRANTAIERKGVSANDIVQFLMTNDPILMENFKNYDLKIKYENQITVVLICKNNKAIYEDLSCDLQIDNDYTEDNKECAFYVQNPICEN</sequence>
<organism evidence="1 2">
    <name type="scientific">Aliarcobacter butzleri</name>
    <dbReference type="NCBI Taxonomy" id="28197"/>
    <lineage>
        <taxon>Bacteria</taxon>
        <taxon>Pseudomonadati</taxon>
        <taxon>Campylobacterota</taxon>
        <taxon>Epsilonproteobacteria</taxon>
        <taxon>Campylobacterales</taxon>
        <taxon>Arcobacteraceae</taxon>
        <taxon>Aliarcobacter</taxon>
    </lineage>
</organism>
<dbReference type="EMBL" id="JAPZCX010000009">
    <property type="protein sequence ID" value="MDN5070665.1"/>
    <property type="molecule type" value="Genomic_DNA"/>
</dbReference>
<dbReference type="PROSITE" id="PS51257">
    <property type="entry name" value="PROKAR_LIPOPROTEIN"/>
    <property type="match status" value="1"/>
</dbReference>
<reference evidence="1" key="1">
    <citation type="submission" date="2022-12" db="EMBL/GenBank/DDBJ databases">
        <authorList>
            <person name="Uljanovas D."/>
        </authorList>
    </citation>
    <scope>NUCLEOTIDE SEQUENCE</scope>
    <source>
        <strain evidence="1">RCM69</strain>
    </source>
</reference>
<evidence type="ECO:0000313" key="2">
    <source>
        <dbReference type="Proteomes" id="UP001170288"/>
    </source>
</evidence>
<proteinExistence type="predicted"/>
<accession>A0AAW7PXD9</accession>